<evidence type="ECO:0000313" key="4">
    <source>
        <dbReference type="Proteomes" id="UP000295662"/>
    </source>
</evidence>
<evidence type="ECO:0000256" key="1">
    <source>
        <dbReference type="ARBA" id="ARBA00008558"/>
    </source>
</evidence>
<dbReference type="Proteomes" id="UP000295662">
    <property type="component" value="Unassembled WGS sequence"/>
</dbReference>
<proteinExistence type="inferred from homology"/>
<gene>
    <name evidence="3" type="ORF">EI77_01469</name>
</gene>
<dbReference type="InterPro" id="IPR010819">
    <property type="entry name" value="AGE/CE"/>
</dbReference>
<sequence length="430" mass="49163">MWRKMKPLEVVGTNTKGSVSPSLLSPRMNPLTHLAGRRELAAFYQKTLLEDVMPFWLKHGMDAELDGIFTALDRDGSLLDTDKSIWFQGRAGWMFSTVYNTVAQDRAWFDAAGSCLAFLEKHGYATDGKLFFTVTREGKPLRMRRYAYSEAFAAMGHAAYAKASGDHHYVEAAVRDFSFYLRHSFEPGYMMPKVDSNTRPMVSIGALMIGIVTAQELRANLGHVDVAGRSATEWIDLFILDIQRLFFKPELEVLLETVAPDGSILDHLEGRILNPGHAIECAWFILHEGRMRGEKSYIDLGLRILDCMWKWGWDEEMGGLFYYRDVYGKPVQEYWQDMKFWWPHNEAIIATLLAYEVSGDAKYAAMHQQVHDWSFAHFPDAEHGEWYGYLHRDGSVAQKAKGNMFKGPFHLPRMLLYCGELLKESTIARA</sequence>
<comment type="caution">
    <text evidence="3">The sequence shown here is derived from an EMBL/GenBank/DDBJ whole genome shotgun (WGS) entry which is preliminary data.</text>
</comment>
<dbReference type="EMBL" id="SOCA01000002">
    <property type="protein sequence ID" value="TDU73003.1"/>
    <property type="molecule type" value="Genomic_DNA"/>
</dbReference>
<dbReference type="InterPro" id="IPR008928">
    <property type="entry name" value="6-hairpin_glycosidase_sf"/>
</dbReference>
<dbReference type="Pfam" id="PF07221">
    <property type="entry name" value="GlcNAc_2-epim"/>
    <property type="match status" value="1"/>
</dbReference>
<keyword evidence="4" id="KW-1185">Reference proteome</keyword>
<organism evidence="3 4">
    <name type="scientific">Prosthecobacter fusiformis</name>
    <dbReference type="NCBI Taxonomy" id="48464"/>
    <lineage>
        <taxon>Bacteria</taxon>
        <taxon>Pseudomonadati</taxon>
        <taxon>Verrucomicrobiota</taxon>
        <taxon>Verrucomicrobiia</taxon>
        <taxon>Verrucomicrobiales</taxon>
        <taxon>Verrucomicrobiaceae</taxon>
        <taxon>Prosthecobacter</taxon>
    </lineage>
</organism>
<dbReference type="Gene3D" id="1.50.10.10">
    <property type="match status" value="1"/>
</dbReference>
<dbReference type="SUPFAM" id="SSF48208">
    <property type="entry name" value="Six-hairpin glycosidases"/>
    <property type="match status" value="1"/>
</dbReference>
<dbReference type="InterPro" id="IPR012341">
    <property type="entry name" value="6hp_glycosidase-like_sf"/>
</dbReference>
<reference evidence="3 4" key="1">
    <citation type="submission" date="2019-03" db="EMBL/GenBank/DDBJ databases">
        <title>Genomic Encyclopedia of Archaeal and Bacterial Type Strains, Phase II (KMG-II): from individual species to whole genera.</title>
        <authorList>
            <person name="Goeker M."/>
        </authorList>
    </citation>
    <scope>NUCLEOTIDE SEQUENCE [LARGE SCALE GENOMIC DNA]</scope>
    <source>
        <strain evidence="3 4">ATCC 25309</strain>
    </source>
</reference>
<comment type="similarity">
    <text evidence="1">Belongs to the N-acylglucosamine 2-epimerase family.</text>
</comment>
<dbReference type="GO" id="GO:0005975">
    <property type="term" value="P:carbohydrate metabolic process"/>
    <property type="evidence" value="ECO:0007669"/>
    <property type="project" value="InterPro"/>
</dbReference>
<evidence type="ECO:0000313" key="3">
    <source>
        <dbReference type="EMBL" id="TDU73003.1"/>
    </source>
</evidence>
<dbReference type="FunFam" id="1.50.10.10:FF:000021">
    <property type="entry name" value="N-acylglucosamine 2-epimerase"/>
    <property type="match status" value="1"/>
</dbReference>
<accession>A0A4V3FG32</accession>
<evidence type="ECO:0000256" key="2">
    <source>
        <dbReference type="ARBA" id="ARBA00023235"/>
    </source>
</evidence>
<keyword evidence="2" id="KW-0413">Isomerase</keyword>
<name>A0A4V3FG32_9BACT</name>
<protein>
    <submittedName>
        <fullName evidence="3">N-acylglucosamine 2-epimerase</fullName>
    </submittedName>
</protein>
<dbReference type="PANTHER" id="PTHR15108">
    <property type="entry name" value="N-ACYLGLUCOSAMINE-2-EPIMERASE"/>
    <property type="match status" value="1"/>
</dbReference>
<dbReference type="AlphaFoldDB" id="A0A4V3FG32"/>
<dbReference type="GO" id="GO:0016853">
    <property type="term" value="F:isomerase activity"/>
    <property type="evidence" value="ECO:0007669"/>
    <property type="project" value="UniProtKB-KW"/>
</dbReference>